<evidence type="ECO:0000313" key="3">
    <source>
        <dbReference type="Proteomes" id="UP000799778"/>
    </source>
</evidence>
<dbReference type="OrthoDB" id="294702at2759"/>
<dbReference type="GeneID" id="54284172"/>
<dbReference type="PANTHER" id="PTHR45763:SF46">
    <property type="entry name" value="AB HYDROLASE-1 DOMAIN-CONTAINING PROTEIN"/>
    <property type="match status" value="1"/>
</dbReference>
<dbReference type="Gene3D" id="3.40.50.1820">
    <property type="entry name" value="alpha/beta hydrolase"/>
    <property type="match status" value="1"/>
</dbReference>
<accession>A0A6A5Y9B6</accession>
<keyword evidence="2" id="KW-0378">Hydrolase</keyword>
<proteinExistence type="predicted"/>
<dbReference type="SUPFAM" id="SSF53474">
    <property type="entry name" value="alpha/beta-Hydrolases"/>
    <property type="match status" value="1"/>
</dbReference>
<dbReference type="InterPro" id="IPR000073">
    <property type="entry name" value="AB_hydrolase_1"/>
</dbReference>
<dbReference type="InterPro" id="IPR029058">
    <property type="entry name" value="AB_hydrolase_fold"/>
</dbReference>
<feature type="domain" description="AB hydrolase-1" evidence="1">
    <location>
        <begin position="42"/>
        <end position="299"/>
    </location>
</feature>
<dbReference type="EMBL" id="ML978066">
    <property type="protein sequence ID" value="KAF2022008.1"/>
    <property type="molecule type" value="Genomic_DNA"/>
</dbReference>
<name>A0A6A5Y9B6_9PLEO</name>
<protein>
    <submittedName>
        <fullName evidence="2">Alpha/beta-hydrolase</fullName>
    </submittedName>
</protein>
<evidence type="ECO:0000313" key="2">
    <source>
        <dbReference type="EMBL" id="KAF2022008.1"/>
    </source>
</evidence>
<reference evidence="2" key="1">
    <citation type="journal article" date="2020" name="Stud. Mycol.">
        <title>101 Dothideomycetes genomes: a test case for predicting lifestyles and emergence of pathogens.</title>
        <authorList>
            <person name="Haridas S."/>
            <person name="Albert R."/>
            <person name="Binder M."/>
            <person name="Bloem J."/>
            <person name="Labutti K."/>
            <person name="Salamov A."/>
            <person name="Andreopoulos B."/>
            <person name="Baker S."/>
            <person name="Barry K."/>
            <person name="Bills G."/>
            <person name="Bluhm B."/>
            <person name="Cannon C."/>
            <person name="Castanera R."/>
            <person name="Culley D."/>
            <person name="Daum C."/>
            <person name="Ezra D."/>
            <person name="Gonzalez J."/>
            <person name="Henrissat B."/>
            <person name="Kuo A."/>
            <person name="Liang C."/>
            <person name="Lipzen A."/>
            <person name="Lutzoni F."/>
            <person name="Magnuson J."/>
            <person name="Mondo S."/>
            <person name="Nolan M."/>
            <person name="Ohm R."/>
            <person name="Pangilinan J."/>
            <person name="Park H.-J."/>
            <person name="Ramirez L."/>
            <person name="Alfaro M."/>
            <person name="Sun H."/>
            <person name="Tritt A."/>
            <person name="Yoshinaga Y."/>
            <person name="Zwiers L.-H."/>
            <person name="Turgeon B."/>
            <person name="Goodwin S."/>
            <person name="Spatafora J."/>
            <person name="Crous P."/>
            <person name="Grigoriev I."/>
        </authorList>
    </citation>
    <scope>NUCLEOTIDE SEQUENCE</scope>
    <source>
        <strain evidence="2">CBS 175.79</strain>
    </source>
</reference>
<gene>
    <name evidence="2" type="ORF">BU24DRAFT_417652</name>
</gene>
<keyword evidence="3" id="KW-1185">Reference proteome</keyword>
<organism evidence="2 3">
    <name type="scientific">Aaosphaeria arxii CBS 175.79</name>
    <dbReference type="NCBI Taxonomy" id="1450172"/>
    <lineage>
        <taxon>Eukaryota</taxon>
        <taxon>Fungi</taxon>
        <taxon>Dikarya</taxon>
        <taxon>Ascomycota</taxon>
        <taxon>Pezizomycotina</taxon>
        <taxon>Dothideomycetes</taxon>
        <taxon>Pleosporomycetidae</taxon>
        <taxon>Pleosporales</taxon>
        <taxon>Pleosporales incertae sedis</taxon>
        <taxon>Aaosphaeria</taxon>
    </lineage>
</organism>
<dbReference type="GO" id="GO:0016787">
    <property type="term" value="F:hydrolase activity"/>
    <property type="evidence" value="ECO:0007669"/>
    <property type="project" value="UniProtKB-KW"/>
</dbReference>
<evidence type="ECO:0000259" key="1">
    <source>
        <dbReference type="Pfam" id="PF00561"/>
    </source>
</evidence>
<sequence>MSSSYGPDDCRYPLDTTTSSTLTLPDGRKLAYAEYGSPAGAAIIYHHGFPGSRIEASSLHHAASKVGARIIAIDRPSFGWSSPHPDRTLLSHAKDTGVLADHLKLTRYGVLGVSGGGPYALACARALPADNLRAVGVVCGLGPPDMGYRGMKFMNYLGWTFGQRMFPGLCRWWFSREPGARLDLPETERMELMRQGFEKSKASMHPKDAAFFGDLDQRWVMLRTAAEAFSQGMGGFSQDFRLLNSDFGFRIEEIRKDLKVQIWHGTLDENVPTHHGEMVAKRIGDNATLKITDDTHASIFRERKEEYLGKLVKAIQS</sequence>
<dbReference type="RefSeq" id="XP_033390347.1">
    <property type="nucleotide sequence ID" value="XM_033526775.1"/>
</dbReference>
<dbReference type="PANTHER" id="PTHR45763">
    <property type="entry name" value="HYDROLASE, ALPHA/BETA FOLD FAMILY PROTEIN, EXPRESSED-RELATED"/>
    <property type="match status" value="1"/>
</dbReference>
<dbReference type="Proteomes" id="UP000799778">
    <property type="component" value="Unassembled WGS sequence"/>
</dbReference>
<dbReference type="AlphaFoldDB" id="A0A6A5Y9B6"/>
<dbReference type="Pfam" id="PF00561">
    <property type="entry name" value="Abhydrolase_1"/>
    <property type="match status" value="1"/>
</dbReference>